<dbReference type="EMBL" id="CP120682">
    <property type="protein sequence ID" value="WKN39956.1"/>
    <property type="molecule type" value="Genomic_DNA"/>
</dbReference>
<reference evidence="6" key="2">
    <citation type="journal article" date="2024" name="Antonie Van Leeuwenhoek">
        <title>Roseihalotalea indica gen. nov., sp. nov., a halophilic Bacteroidetes from mesopelagic Southwest Indian Ocean with higher carbohydrate metabolic potential.</title>
        <authorList>
            <person name="Chen B."/>
            <person name="Zhang M."/>
            <person name="Lin D."/>
            <person name="Ye J."/>
            <person name="Tang K."/>
        </authorList>
    </citation>
    <scope>NUCLEOTIDE SEQUENCE</scope>
    <source>
        <strain evidence="6">TK19036</strain>
    </source>
</reference>
<dbReference type="GO" id="GO:0046872">
    <property type="term" value="F:metal ion binding"/>
    <property type="evidence" value="ECO:0007669"/>
    <property type="project" value="UniProtKB-KW"/>
</dbReference>
<gene>
    <name evidence="6" type="ORF">K4G66_14780</name>
</gene>
<dbReference type="GO" id="GO:0140097">
    <property type="term" value="F:catalytic activity, acting on DNA"/>
    <property type="evidence" value="ECO:0007669"/>
    <property type="project" value="UniProtKB-ARBA"/>
</dbReference>
<dbReference type="GO" id="GO:0004519">
    <property type="term" value="F:endonuclease activity"/>
    <property type="evidence" value="ECO:0007669"/>
    <property type="project" value="UniProtKB-KW"/>
</dbReference>
<dbReference type="AlphaFoldDB" id="A0AA49JJU3"/>
<organism evidence="6">
    <name type="scientific">Roseihalotalea indica</name>
    <dbReference type="NCBI Taxonomy" id="2867963"/>
    <lineage>
        <taxon>Bacteria</taxon>
        <taxon>Pseudomonadati</taxon>
        <taxon>Bacteroidota</taxon>
        <taxon>Cytophagia</taxon>
        <taxon>Cytophagales</taxon>
        <taxon>Catalimonadaceae</taxon>
        <taxon>Roseihalotalea</taxon>
    </lineage>
</organism>
<dbReference type="Pfam" id="PF00730">
    <property type="entry name" value="HhH-GPD"/>
    <property type="match status" value="1"/>
</dbReference>
<dbReference type="SMART" id="SM00478">
    <property type="entry name" value="ENDO3c"/>
    <property type="match status" value="1"/>
</dbReference>
<dbReference type="CDD" id="cd00056">
    <property type="entry name" value="ENDO3c"/>
    <property type="match status" value="1"/>
</dbReference>
<dbReference type="InterPro" id="IPR011257">
    <property type="entry name" value="DNA_glycosylase"/>
</dbReference>
<dbReference type="GO" id="GO:0016787">
    <property type="term" value="F:hydrolase activity"/>
    <property type="evidence" value="ECO:0007669"/>
    <property type="project" value="UniProtKB-ARBA"/>
</dbReference>
<proteinExistence type="predicted"/>
<dbReference type="PANTHER" id="PTHR47203">
    <property type="match status" value="1"/>
</dbReference>
<dbReference type="Gene3D" id="1.10.1670.10">
    <property type="entry name" value="Helix-hairpin-Helix base-excision DNA repair enzymes (C-terminal)"/>
    <property type="match status" value="1"/>
</dbReference>
<dbReference type="InterPro" id="IPR003265">
    <property type="entry name" value="HhH-GPD_domain"/>
</dbReference>
<dbReference type="GO" id="GO:0051539">
    <property type="term" value="F:4 iron, 4 sulfur cluster binding"/>
    <property type="evidence" value="ECO:0007669"/>
    <property type="project" value="InterPro"/>
</dbReference>
<keyword evidence="6" id="KW-0255">Endonuclease</keyword>
<dbReference type="InterPro" id="IPR003651">
    <property type="entry name" value="Endonuclease3_FeS-loop_motif"/>
</dbReference>
<keyword evidence="6" id="KW-0540">Nuclease</keyword>
<keyword evidence="4" id="KW-0411">Iron-sulfur</keyword>
<dbReference type="Gene3D" id="1.10.340.30">
    <property type="entry name" value="Hypothetical protein, domain 2"/>
    <property type="match status" value="1"/>
</dbReference>
<comment type="cofactor">
    <cofactor evidence="1">
        <name>[4Fe-4S] cluster</name>
        <dbReference type="ChEBI" id="CHEBI:49883"/>
    </cofactor>
</comment>
<evidence type="ECO:0000259" key="5">
    <source>
        <dbReference type="SMART" id="SM00478"/>
    </source>
</evidence>
<keyword evidence="6" id="KW-0378">Hydrolase</keyword>
<evidence type="ECO:0000256" key="4">
    <source>
        <dbReference type="ARBA" id="ARBA00023014"/>
    </source>
</evidence>
<dbReference type="SUPFAM" id="SSF48150">
    <property type="entry name" value="DNA-glycosylase"/>
    <property type="match status" value="1"/>
</dbReference>
<dbReference type="GO" id="GO:0006284">
    <property type="term" value="P:base-excision repair"/>
    <property type="evidence" value="ECO:0007669"/>
    <property type="project" value="InterPro"/>
</dbReference>
<keyword evidence="3" id="KW-0408">Iron</keyword>
<feature type="domain" description="HhH-GPD" evidence="5">
    <location>
        <begin position="47"/>
        <end position="206"/>
    </location>
</feature>
<dbReference type="PANTHER" id="PTHR47203:SF1">
    <property type="entry name" value="HYPOTHETICAL BASE EXCISION DNA REPAIR PROTEIN (EUROFUNG)"/>
    <property type="match status" value="1"/>
</dbReference>
<evidence type="ECO:0000256" key="2">
    <source>
        <dbReference type="ARBA" id="ARBA00022723"/>
    </source>
</evidence>
<reference evidence="6" key="1">
    <citation type="journal article" date="2023" name="Comput. Struct. Biotechnol. J.">
        <title>Discovery of a novel marine Bacteroidetes with a rich repertoire of carbohydrate-active enzymes.</title>
        <authorList>
            <person name="Chen B."/>
            <person name="Liu G."/>
            <person name="Chen Q."/>
            <person name="Wang H."/>
            <person name="Liu L."/>
            <person name="Tang K."/>
        </authorList>
    </citation>
    <scope>NUCLEOTIDE SEQUENCE</scope>
    <source>
        <strain evidence="6">TK19036</strain>
    </source>
</reference>
<accession>A0AA49JJU3</accession>
<evidence type="ECO:0000313" key="6">
    <source>
        <dbReference type="EMBL" id="WKN39956.1"/>
    </source>
</evidence>
<dbReference type="SMART" id="SM00525">
    <property type="entry name" value="FES"/>
    <property type="match status" value="1"/>
</dbReference>
<keyword evidence="2" id="KW-0479">Metal-binding</keyword>
<protein>
    <submittedName>
        <fullName evidence="6">Endonuclease III</fullName>
    </submittedName>
</protein>
<evidence type="ECO:0000256" key="3">
    <source>
        <dbReference type="ARBA" id="ARBA00023004"/>
    </source>
</evidence>
<dbReference type="InterPro" id="IPR023170">
    <property type="entry name" value="HhH_base_excis_C"/>
</dbReference>
<name>A0AA49JJU3_9BACT</name>
<sequence length="239" mass="27820">MNEAAEFLRESPEEKISTALARLEEQFGRQTRFSGKSPMDQLIATILSQRTNYENERKAFERMWDRFGSWEGIMNAPADELTEAIASSNYPEVKAPRIKKILQQIYEERGNFDLQFLADLPVEEAMQWLMQFEGVGHKTTTFLLLFTFRKPVLPVDTHVHRVSQRLGIIDQKTTQAKAHKVLLDLLPKDANELLNYHKLFFKHGQQVCTWSYPRCRSCILTDICTYYHTSFLPKKSVTI</sequence>
<dbReference type="PIRSF" id="PIRSF001435">
    <property type="entry name" value="Nth"/>
    <property type="match status" value="1"/>
</dbReference>
<evidence type="ECO:0000256" key="1">
    <source>
        <dbReference type="ARBA" id="ARBA00001966"/>
    </source>
</evidence>